<feature type="domain" description="PH" evidence="1">
    <location>
        <begin position="17"/>
        <end position="131"/>
    </location>
</feature>
<proteinExistence type="predicted"/>
<dbReference type="SUPFAM" id="SSF50729">
    <property type="entry name" value="PH domain-like"/>
    <property type="match status" value="1"/>
</dbReference>
<dbReference type="EMBL" id="AGNL01002444">
    <property type="protein sequence ID" value="EJK76217.1"/>
    <property type="molecule type" value="Genomic_DNA"/>
</dbReference>
<evidence type="ECO:0000313" key="3">
    <source>
        <dbReference type="Proteomes" id="UP000266841"/>
    </source>
</evidence>
<dbReference type="OrthoDB" id="195110at2759"/>
<accession>K0TQK7</accession>
<dbReference type="InterPro" id="IPR001849">
    <property type="entry name" value="PH_domain"/>
</dbReference>
<name>K0TQK7_THAOC</name>
<comment type="caution">
    <text evidence="2">The sequence shown here is derived from an EMBL/GenBank/DDBJ whole genome shotgun (WGS) entry which is preliminary data.</text>
</comment>
<gene>
    <name evidence="2" type="ORF">THAOC_02040</name>
</gene>
<dbReference type="OMA" id="PTPYCLS"/>
<protein>
    <recommendedName>
        <fullName evidence="1">PH domain-containing protein</fullName>
    </recommendedName>
</protein>
<sequence>MSFSKRGGGKIAQEGKTIIIEGEAWKRRSGLGKYDQLLGGKSWEKRHLVLTATQLYYTALDDTEPRQVLNVLSEKATVMSTYSDTSHPTPYCLSIRTIDSLSQTETTKWKLCFEDRATLGLWLVALTDVVNEASCKDYNASILSEENNRSNHEGFHRLFEEKSKLLLLNQQRDEVIHGADENPLACDLEIDASVAQDDHSDTDKPDPVNGEGKVNGVETDNIMQAFSVLALAYAYERLVESSSVVLWKTVCCVLMYIFTVGLPTSLFAKGRRLLIATDTDKQEPDSNTTPGEKDRIAELISKSITPNGRTLVSVTSSRIETELRRSSFFGATSENLEPYQKNQLEPIRSPSSSSDTSRHKRWAVSAPHVDLSGDWTLIVNDDFKGEYDEYLRLLGINAFIRRIACSVISKTTEVTRQTDSGRTLYINGSNPKGNWERVLIASGRPDICTHEETDYVHLRLPIKTADAEDVEAEAWWEDDRTKHRSWLIGGKKYGGGDFESLRYLSENGNVLVCESTFHPSDATKQKAQVTWRFRRDCAD</sequence>
<reference evidence="2 3" key="1">
    <citation type="journal article" date="2012" name="Genome Biol.">
        <title>Genome and low-iron response of an oceanic diatom adapted to chronic iron limitation.</title>
        <authorList>
            <person name="Lommer M."/>
            <person name="Specht M."/>
            <person name="Roy A.S."/>
            <person name="Kraemer L."/>
            <person name="Andreson R."/>
            <person name="Gutowska M.A."/>
            <person name="Wolf J."/>
            <person name="Bergner S.V."/>
            <person name="Schilhabel M.B."/>
            <person name="Klostermeier U.C."/>
            <person name="Beiko R.G."/>
            <person name="Rosenstiel P."/>
            <person name="Hippler M."/>
            <person name="Laroche J."/>
        </authorList>
    </citation>
    <scope>NUCLEOTIDE SEQUENCE [LARGE SCALE GENOMIC DNA]</scope>
    <source>
        <strain evidence="2 3">CCMP1005</strain>
    </source>
</reference>
<dbReference type="PROSITE" id="PS50003">
    <property type="entry name" value="PH_DOMAIN"/>
    <property type="match status" value="1"/>
</dbReference>
<dbReference type="InterPro" id="IPR011993">
    <property type="entry name" value="PH-like_dom_sf"/>
</dbReference>
<dbReference type="Pfam" id="PF00169">
    <property type="entry name" value="PH"/>
    <property type="match status" value="1"/>
</dbReference>
<evidence type="ECO:0000259" key="1">
    <source>
        <dbReference type="PROSITE" id="PS50003"/>
    </source>
</evidence>
<dbReference type="SMART" id="SM00233">
    <property type="entry name" value="PH"/>
    <property type="match status" value="1"/>
</dbReference>
<keyword evidence="3" id="KW-1185">Reference proteome</keyword>
<dbReference type="Proteomes" id="UP000266841">
    <property type="component" value="Unassembled WGS sequence"/>
</dbReference>
<dbReference type="eggNOG" id="ENOG502SP2A">
    <property type="taxonomic scope" value="Eukaryota"/>
</dbReference>
<organism evidence="2 3">
    <name type="scientific">Thalassiosira oceanica</name>
    <name type="common">Marine diatom</name>
    <dbReference type="NCBI Taxonomy" id="159749"/>
    <lineage>
        <taxon>Eukaryota</taxon>
        <taxon>Sar</taxon>
        <taxon>Stramenopiles</taxon>
        <taxon>Ochrophyta</taxon>
        <taxon>Bacillariophyta</taxon>
        <taxon>Coscinodiscophyceae</taxon>
        <taxon>Thalassiosirophycidae</taxon>
        <taxon>Thalassiosirales</taxon>
        <taxon>Thalassiosiraceae</taxon>
        <taxon>Thalassiosira</taxon>
    </lineage>
</organism>
<evidence type="ECO:0000313" key="2">
    <source>
        <dbReference type="EMBL" id="EJK76217.1"/>
    </source>
</evidence>
<dbReference type="AlphaFoldDB" id="K0TQK7"/>
<dbReference type="Gene3D" id="2.30.29.30">
    <property type="entry name" value="Pleckstrin-homology domain (PH domain)/Phosphotyrosine-binding domain (PTB)"/>
    <property type="match status" value="1"/>
</dbReference>